<reference evidence="2 3" key="1">
    <citation type="submission" date="2015-11" db="EMBL/GenBank/DDBJ databases">
        <title>Expanding the genomic diversity of Burkholderia species for the development of highly accurate diagnostics.</title>
        <authorList>
            <person name="Sahl J."/>
            <person name="Keim P."/>
            <person name="Wagner D."/>
        </authorList>
    </citation>
    <scope>NUCLEOTIDE SEQUENCE [LARGE SCALE GENOMIC DNA]</scope>
    <source>
        <strain evidence="2 3">MSMB1301WGS</strain>
    </source>
</reference>
<evidence type="ECO:0000256" key="1">
    <source>
        <dbReference type="SAM" id="Phobius"/>
    </source>
</evidence>
<keyword evidence="1" id="KW-1133">Transmembrane helix</keyword>
<accession>A0A106DRG3</accession>
<keyword evidence="1" id="KW-0812">Transmembrane</keyword>
<keyword evidence="3" id="KW-1185">Reference proteome</keyword>
<sequence length="91" mass="10424">MQTLKIWLVILSLIFILALILPPLRGMISAVISKIFTPSVVKGGTILTLWVFFLIKKIWVAHMTLLSHAFSPRRKVFPTLENADKRKLRPE</sequence>
<keyword evidence="1" id="KW-0472">Membrane</keyword>
<name>A0A106DRG3_9BURK</name>
<proteinExistence type="predicted"/>
<gene>
    <name evidence="2" type="ORF">WT27_13540</name>
</gene>
<feature type="transmembrane region" description="Helical" evidence="1">
    <location>
        <begin position="49"/>
        <end position="70"/>
    </location>
</feature>
<evidence type="ECO:0000313" key="2">
    <source>
        <dbReference type="EMBL" id="KVV40942.1"/>
    </source>
</evidence>
<protein>
    <submittedName>
        <fullName evidence="2">Uncharacterized protein</fullName>
    </submittedName>
</protein>
<dbReference type="AlphaFoldDB" id="A0A106DRG3"/>
<dbReference type="EMBL" id="LPEQ01000113">
    <property type="protein sequence ID" value="KVV40942.1"/>
    <property type="molecule type" value="Genomic_DNA"/>
</dbReference>
<organism evidence="2 3">
    <name type="scientific">Burkholderia territorii</name>
    <dbReference type="NCBI Taxonomy" id="1503055"/>
    <lineage>
        <taxon>Bacteria</taxon>
        <taxon>Pseudomonadati</taxon>
        <taxon>Pseudomonadota</taxon>
        <taxon>Betaproteobacteria</taxon>
        <taxon>Burkholderiales</taxon>
        <taxon>Burkholderiaceae</taxon>
        <taxon>Burkholderia</taxon>
        <taxon>Burkholderia cepacia complex</taxon>
    </lineage>
</organism>
<dbReference type="Proteomes" id="UP000062317">
    <property type="component" value="Unassembled WGS sequence"/>
</dbReference>
<comment type="caution">
    <text evidence="2">The sequence shown here is derived from an EMBL/GenBank/DDBJ whole genome shotgun (WGS) entry which is preliminary data.</text>
</comment>
<evidence type="ECO:0000313" key="3">
    <source>
        <dbReference type="Proteomes" id="UP000062317"/>
    </source>
</evidence>